<sequence length="180" mass="20159">IISMIQDEIQGLVTTHFDHNLGELDLHGLLEDVSRILPVPQTVIASGVKQSQSNGKQITEKLSNYAIELYNQREQELGPDNMHLVERLVMLRVIDGLWKEHLTAMEHMRQGIGLRAAGQQQPLVVYKREGHALFDSLLANIQHDVAHSIYHVGITKEPPRRKAAVVAGKKGAKFCFADND</sequence>
<dbReference type="GO" id="GO:0005829">
    <property type="term" value="C:cytosol"/>
    <property type="evidence" value="ECO:0007669"/>
    <property type="project" value="TreeGrafter"/>
</dbReference>
<evidence type="ECO:0000313" key="2">
    <source>
        <dbReference type="EMBL" id="GAH23287.1"/>
    </source>
</evidence>
<evidence type="ECO:0000259" key="1">
    <source>
        <dbReference type="Pfam" id="PF07516"/>
    </source>
</evidence>
<dbReference type="GO" id="GO:0017038">
    <property type="term" value="P:protein import"/>
    <property type="evidence" value="ECO:0007669"/>
    <property type="project" value="InterPro"/>
</dbReference>
<dbReference type="GO" id="GO:0031522">
    <property type="term" value="C:cell envelope Sec protein transport complex"/>
    <property type="evidence" value="ECO:0007669"/>
    <property type="project" value="TreeGrafter"/>
</dbReference>
<dbReference type="InterPro" id="IPR036266">
    <property type="entry name" value="SecA_Wing/Scaffold_sf"/>
</dbReference>
<dbReference type="InterPro" id="IPR011116">
    <property type="entry name" value="SecA_Wing/Scaffold"/>
</dbReference>
<dbReference type="Pfam" id="PF07516">
    <property type="entry name" value="SecA_SW"/>
    <property type="match status" value="1"/>
</dbReference>
<dbReference type="GO" id="GO:0043952">
    <property type="term" value="P:protein transport by the Sec complex"/>
    <property type="evidence" value="ECO:0007669"/>
    <property type="project" value="TreeGrafter"/>
</dbReference>
<dbReference type="Gene3D" id="1.10.3060.10">
    <property type="entry name" value="Helical scaffold and wing domains of SecA"/>
    <property type="match status" value="1"/>
</dbReference>
<name>X1DSZ6_9ZZZZ</name>
<dbReference type="SUPFAM" id="SSF81886">
    <property type="entry name" value="Helical scaffold and wing domains of SecA"/>
    <property type="match status" value="1"/>
</dbReference>
<comment type="caution">
    <text evidence="2">The sequence shown here is derived from an EMBL/GenBank/DDBJ whole genome shotgun (WGS) entry which is preliminary data.</text>
</comment>
<dbReference type="EMBL" id="BARU01003385">
    <property type="protein sequence ID" value="GAH23287.1"/>
    <property type="molecule type" value="Genomic_DNA"/>
</dbReference>
<gene>
    <name evidence="2" type="ORF">S03H2_07359</name>
</gene>
<proteinExistence type="predicted"/>
<dbReference type="PANTHER" id="PTHR30612">
    <property type="entry name" value="SECA INNER MEMBRANE COMPONENT OF SEC PROTEIN SECRETION SYSTEM"/>
    <property type="match status" value="1"/>
</dbReference>
<organism evidence="2">
    <name type="scientific">marine sediment metagenome</name>
    <dbReference type="NCBI Taxonomy" id="412755"/>
    <lineage>
        <taxon>unclassified sequences</taxon>
        <taxon>metagenomes</taxon>
        <taxon>ecological metagenomes</taxon>
    </lineage>
</organism>
<dbReference type="AlphaFoldDB" id="X1DSZ6"/>
<dbReference type="GO" id="GO:0006605">
    <property type="term" value="P:protein targeting"/>
    <property type="evidence" value="ECO:0007669"/>
    <property type="project" value="InterPro"/>
</dbReference>
<dbReference type="GO" id="GO:0006886">
    <property type="term" value="P:intracellular protein transport"/>
    <property type="evidence" value="ECO:0007669"/>
    <property type="project" value="InterPro"/>
</dbReference>
<protein>
    <recommendedName>
        <fullName evidence="1">SecA Wing/Scaffold domain-containing protein</fullName>
    </recommendedName>
</protein>
<dbReference type="PANTHER" id="PTHR30612:SF0">
    <property type="entry name" value="CHLOROPLAST PROTEIN-TRANSPORTING ATPASE"/>
    <property type="match status" value="1"/>
</dbReference>
<dbReference type="GO" id="GO:0005524">
    <property type="term" value="F:ATP binding"/>
    <property type="evidence" value="ECO:0007669"/>
    <property type="project" value="InterPro"/>
</dbReference>
<feature type="non-terminal residue" evidence="2">
    <location>
        <position position="1"/>
    </location>
</feature>
<dbReference type="InterPro" id="IPR000185">
    <property type="entry name" value="SecA"/>
</dbReference>
<dbReference type="GO" id="GO:0005886">
    <property type="term" value="C:plasma membrane"/>
    <property type="evidence" value="ECO:0007669"/>
    <property type="project" value="TreeGrafter"/>
</dbReference>
<accession>X1DSZ6</accession>
<feature type="domain" description="SecA Wing/Scaffold" evidence="1">
    <location>
        <begin position="2"/>
        <end position="152"/>
    </location>
</feature>
<reference evidence="2" key="1">
    <citation type="journal article" date="2014" name="Front. Microbiol.">
        <title>High frequency of phylogenetically diverse reductive dehalogenase-homologous genes in deep subseafloor sedimentary metagenomes.</title>
        <authorList>
            <person name="Kawai M."/>
            <person name="Futagami T."/>
            <person name="Toyoda A."/>
            <person name="Takaki Y."/>
            <person name="Nishi S."/>
            <person name="Hori S."/>
            <person name="Arai W."/>
            <person name="Tsubouchi T."/>
            <person name="Morono Y."/>
            <person name="Uchiyama I."/>
            <person name="Ito T."/>
            <person name="Fujiyama A."/>
            <person name="Inagaki F."/>
            <person name="Takami H."/>
        </authorList>
    </citation>
    <scope>NUCLEOTIDE SEQUENCE</scope>
    <source>
        <strain evidence="2">Expedition CK06-06</strain>
    </source>
</reference>